<feature type="transmembrane region" description="Helical" evidence="6">
    <location>
        <begin position="279"/>
        <end position="299"/>
    </location>
</feature>
<dbReference type="CDD" id="cd12827">
    <property type="entry name" value="EcCorA_ZntB-like_u2"/>
    <property type="match status" value="1"/>
</dbReference>
<dbReference type="InterPro" id="IPR045863">
    <property type="entry name" value="CorA_TM1_TM2"/>
</dbReference>
<proteinExistence type="inferred from homology"/>
<dbReference type="Gene3D" id="1.20.58.340">
    <property type="entry name" value="Magnesium transport protein CorA, transmembrane region"/>
    <property type="match status" value="1"/>
</dbReference>
<dbReference type="InterPro" id="IPR047199">
    <property type="entry name" value="CorA-like"/>
</dbReference>
<dbReference type="OrthoDB" id="9803416at2"/>
<dbReference type="InterPro" id="IPR045861">
    <property type="entry name" value="CorA_cytoplasmic_dom"/>
</dbReference>
<evidence type="ECO:0000256" key="2">
    <source>
        <dbReference type="ARBA" id="ARBA00009765"/>
    </source>
</evidence>
<organism evidence="7 8">
    <name type="scientific">Ligilactobacillus agilis DSM 20509</name>
    <dbReference type="NCBI Taxonomy" id="1423718"/>
    <lineage>
        <taxon>Bacteria</taxon>
        <taxon>Bacillati</taxon>
        <taxon>Bacillota</taxon>
        <taxon>Bacilli</taxon>
        <taxon>Lactobacillales</taxon>
        <taxon>Lactobacillaceae</taxon>
        <taxon>Ligilactobacillus</taxon>
    </lineage>
</organism>
<comment type="similarity">
    <text evidence="2">Belongs to the CorA metal ion transporter (MIT) (TC 1.A.35) family.</text>
</comment>
<name>A0A0R2ABC5_9LACO</name>
<gene>
    <name evidence="7" type="ORF">FC14_GL000003</name>
</gene>
<accession>A0A0R2ABC5</accession>
<feature type="transmembrane region" description="Helical" evidence="6">
    <location>
        <begin position="248"/>
        <end position="267"/>
    </location>
</feature>
<dbReference type="SUPFAM" id="SSF144083">
    <property type="entry name" value="Magnesium transport protein CorA, transmembrane region"/>
    <property type="match status" value="1"/>
</dbReference>
<comment type="subcellular location">
    <subcellularLocation>
        <location evidence="1">Membrane</location>
        <topology evidence="1">Multi-pass membrane protein</topology>
    </subcellularLocation>
</comment>
<evidence type="ECO:0000256" key="1">
    <source>
        <dbReference type="ARBA" id="ARBA00004141"/>
    </source>
</evidence>
<dbReference type="Gene3D" id="3.30.460.20">
    <property type="entry name" value="CorA soluble domain-like"/>
    <property type="match status" value="1"/>
</dbReference>
<dbReference type="EMBL" id="AYYP01000040">
    <property type="protein sequence ID" value="KRM64159.1"/>
    <property type="molecule type" value="Genomic_DNA"/>
</dbReference>
<comment type="caution">
    <text evidence="7">The sequence shown here is derived from an EMBL/GenBank/DDBJ whole genome shotgun (WGS) entry which is preliminary data.</text>
</comment>
<dbReference type="Proteomes" id="UP000051008">
    <property type="component" value="Unassembled WGS sequence"/>
</dbReference>
<dbReference type="Pfam" id="PF01544">
    <property type="entry name" value="CorA"/>
    <property type="match status" value="1"/>
</dbReference>
<dbReference type="PANTHER" id="PTHR47891:SF1">
    <property type="entry name" value="CORA-MAGNESIUM AND COBALT TRANSPORTER"/>
    <property type="match status" value="1"/>
</dbReference>
<keyword evidence="3 6" id="KW-0812">Transmembrane</keyword>
<sequence>MITRQEINGKAPMNYNWFDVNELNDSDTRQLKRLFRLTPEIIDYVSDRHERPHYDFDIHTQSELVVYDVPLWPDKVTAHFTTRPIIFLLQGTTVFTFHTDETAYVFEQFKQEKVKEIKNATEFIMTFLLHAAKYFNQALDKLNVERNRLDKNLNNHIVNTDLRHLAQIEKSLVYLSSSIKTNLVMLESLRHTPLTLQITKEAQEKLDDILIETEQASRMVQISNEVTEKISTTSNNILNNNLNDTMKFLTVWSLILTIPTIMTGFFGMNVKLPGAQFPLAWIAIIILNIVFMAWLYFYLKKNHFL</sequence>
<evidence type="ECO:0000313" key="8">
    <source>
        <dbReference type="Proteomes" id="UP000051008"/>
    </source>
</evidence>
<keyword evidence="5 6" id="KW-0472">Membrane</keyword>
<evidence type="ECO:0000256" key="6">
    <source>
        <dbReference type="SAM" id="Phobius"/>
    </source>
</evidence>
<keyword evidence="4 6" id="KW-1133">Transmembrane helix</keyword>
<dbReference type="GO" id="GO:0046873">
    <property type="term" value="F:metal ion transmembrane transporter activity"/>
    <property type="evidence" value="ECO:0007669"/>
    <property type="project" value="InterPro"/>
</dbReference>
<dbReference type="InterPro" id="IPR002523">
    <property type="entry name" value="MgTranspt_CorA/ZnTranspt_ZntB"/>
</dbReference>
<reference evidence="7 8" key="1">
    <citation type="journal article" date="2015" name="Genome Announc.">
        <title>Expanding the biotechnology potential of lactobacilli through comparative genomics of 213 strains and associated genera.</title>
        <authorList>
            <person name="Sun Z."/>
            <person name="Harris H.M."/>
            <person name="McCann A."/>
            <person name="Guo C."/>
            <person name="Argimon S."/>
            <person name="Zhang W."/>
            <person name="Yang X."/>
            <person name="Jeffery I.B."/>
            <person name="Cooney J.C."/>
            <person name="Kagawa T.F."/>
            <person name="Liu W."/>
            <person name="Song Y."/>
            <person name="Salvetti E."/>
            <person name="Wrobel A."/>
            <person name="Rasinkangas P."/>
            <person name="Parkhill J."/>
            <person name="Rea M.C."/>
            <person name="O'Sullivan O."/>
            <person name="Ritari J."/>
            <person name="Douillard F.P."/>
            <person name="Paul Ross R."/>
            <person name="Yang R."/>
            <person name="Briner A.E."/>
            <person name="Felis G.E."/>
            <person name="de Vos W.M."/>
            <person name="Barrangou R."/>
            <person name="Klaenhammer T.R."/>
            <person name="Caufield P.W."/>
            <person name="Cui Y."/>
            <person name="Zhang H."/>
            <person name="O'Toole P.W."/>
        </authorList>
    </citation>
    <scope>NUCLEOTIDE SEQUENCE [LARGE SCALE GENOMIC DNA]</scope>
    <source>
        <strain evidence="7 8">DSM 20509</strain>
    </source>
</reference>
<evidence type="ECO:0000313" key="7">
    <source>
        <dbReference type="EMBL" id="KRM64159.1"/>
    </source>
</evidence>
<protein>
    <submittedName>
        <fullName evidence="7">Magnesium cobalt transporter CorA</fullName>
    </submittedName>
</protein>
<dbReference type="AlphaFoldDB" id="A0A0R2ABC5"/>
<dbReference type="GO" id="GO:0016020">
    <property type="term" value="C:membrane"/>
    <property type="evidence" value="ECO:0007669"/>
    <property type="project" value="UniProtKB-SubCell"/>
</dbReference>
<dbReference type="PANTHER" id="PTHR47891">
    <property type="entry name" value="TRANSPORTER-RELATED"/>
    <property type="match status" value="1"/>
</dbReference>
<dbReference type="PATRIC" id="fig|1423718.3.peg.3"/>
<evidence type="ECO:0000256" key="3">
    <source>
        <dbReference type="ARBA" id="ARBA00022692"/>
    </source>
</evidence>
<keyword evidence="8" id="KW-1185">Reference proteome</keyword>
<evidence type="ECO:0000256" key="4">
    <source>
        <dbReference type="ARBA" id="ARBA00022989"/>
    </source>
</evidence>
<dbReference type="SUPFAM" id="SSF143865">
    <property type="entry name" value="CorA soluble domain-like"/>
    <property type="match status" value="1"/>
</dbReference>
<evidence type="ECO:0000256" key="5">
    <source>
        <dbReference type="ARBA" id="ARBA00023136"/>
    </source>
</evidence>